<dbReference type="InterPro" id="IPR044651">
    <property type="entry name" value="OTSB-like"/>
</dbReference>
<dbReference type="Gene3D" id="3.30.70.1020">
    <property type="entry name" value="Trehalose-6-phosphate phosphatase related protein, domain 2"/>
    <property type="match status" value="1"/>
</dbReference>
<dbReference type="Proteomes" id="UP000295244">
    <property type="component" value="Unassembled WGS sequence"/>
</dbReference>
<evidence type="ECO:0000256" key="2">
    <source>
        <dbReference type="ARBA" id="ARBA00005199"/>
    </source>
</evidence>
<keyword evidence="4 6" id="KW-0378">Hydrolase</keyword>
<gene>
    <name evidence="7" type="primary">otsB</name>
    <name evidence="7" type="ORF">E0L93_11225</name>
</gene>
<dbReference type="Pfam" id="PF02358">
    <property type="entry name" value="Trehalose_PPase"/>
    <property type="match status" value="1"/>
</dbReference>
<dbReference type="GO" id="GO:0004805">
    <property type="term" value="F:trehalose-phosphatase activity"/>
    <property type="evidence" value="ECO:0007669"/>
    <property type="project" value="UniProtKB-EC"/>
</dbReference>
<reference evidence="7 8" key="1">
    <citation type="submission" date="2019-03" db="EMBL/GenBank/DDBJ databases">
        <title>Whole genome sequence of a novel Rubrobacter taiwanensis strain, isolated from Yellowstone National Park.</title>
        <authorList>
            <person name="Freed S."/>
            <person name="Ramaley R.F."/>
            <person name="Kyndt J.A."/>
        </authorList>
    </citation>
    <scope>NUCLEOTIDE SEQUENCE [LARGE SCALE GENOMIC DNA]</scope>
    <source>
        <strain evidence="7 8">Yellowstone</strain>
    </source>
</reference>
<dbReference type="InterPro" id="IPR036412">
    <property type="entry name" value="HAD-like_sf"/>
</dbReference>
<evidence type="ECO:0000256" key="4">
    <source>
        <dbReference type="ARBA" id="ARBA00022801"/>
    </source>
</evidence>
<dbReference type="InterPro" id="IPR003337">
    <property type="entry name" value="Trehalose_PPase"/>
</dbReference>
<dbReference type="AlphaFoldDB" id="A0A4R1BG59"/>
<comment type="caution">
    <text evidence="7">The sequence shown here is derived from an EMBL/GenBank/DDBJ whole genome shotgun (WGS) entry which is preliminary data.</text>
</comment>
<name>A0A4R1BG59_9ACTN</name>
<keyword evidence="6" id="KW-0460">Magnesium</keyword>
<comment type="function">
    <text evidence="5 6">Removes the phosphate from trehalose 6-phosphate to produce free trehalose.</text>
</comment>
<dbReference type="InterPro" id="IPR023214">
    <property type="entry name" value="HAD_sf"/>
</dbReference>
<evidence type="ECO:0000256" key="5">
    <source>
        <dbReference type="ARBA" id="ARBA00024179"/>
    </source>
</evidence>
<comment type="similarity">
    <text evidence="3 6">Belongs to the trehalose phosphatase family.</text>
</comment>
<dbReference type="GO" id="GO:0046872">
    <property type="term" value="F:metal ion binding"/>
    <property type="evidence" value="ECO:0007669"/>
    <property type="project" value="UniProtKB-KW"/>
</dbReference>
<evidence type="ECO:0000313" key="7">
    <source>
        <dbReference type="EMBL" id="TCJ16048.1"/>
    </source>
</evidence>
<evidence type="ECO:0000256" key="1">
    <source>
        <dbReference type="ARBA" id="ARBA00000500"/>
    </source>
</evidence>
<dbReference type="PANTHER" id="PTHR43768">
    <property type="entry name" value="TREHALOSE 6-PHOSPHATE PHOSPHATASE"/>
    <property type="match status" value="1"/>
</dbReference>
<evidence type="ECO:0000256" key="6">
    <source>
        <dbReference type="RuleBase" id="RU361117"/>
    </source>
</evidence>
<comment type="catalytic activity">
    <reaction evidence="1 6">
        <text>alpha,alpha-trehalose 6-phosphate + H2O = alpha,alpha-trehalose + phosphate</text>
        <dbReference type="Rhea" id="RHEA:23420"/>
        <dbReference type="ChEBI" id="CHEBI:15377"/>
        <dbReference type="ChEBI" id="CHEBI:16551"/>
        <dbReference type="ChEBI" id="CHEBI:43474"/>
        <dbReference type="ChEBI" id="CHEBI:58429"/>
        <dbReference type="EC" id="3.1.3.12"/>
    </reaction>
</comment>
<dbReference type="EMBL" id="SKBU01000019">
    <property type="protein sequence ID" value="TCJ16048.1"/>
    <property type="molecule type" value="Genomic_DNA"/>
</dbReference>
<dbReference type="PANTHER" id="PTHR43768:SF3">
    <property type="entry name" value="TREHALOSE 6-PHOSPHATE PHOSPHATASE"/>
    <property type="match status" value="1"/>
</dbReference>
<evidence type="ECO:0000313" key="8">
    <source>
        <dbReference type="Proteomes" id="UP000295244"/>
    </source>
</evidence>
<organism evidence="7 8">
    <name type="scientific">Rubrobacter taiwanensis</name>
    <dbReference type="NCBI Taxonomy" id="185139"/>
    <lineage>
        <taxon>Bacteria</taxon>
        <taxon>Bacillati</taxon>
        <taxon>Actinomycetota</taxon>
        <taxon>Rubrobacteria</taxon>
        <taxon>Rubrobacterales</taxon>
        <taxon>Rubrobacteraceae</taxon>
        <taxon>Rubrobacter</taxon>
    </lineage>
</organism>
<keyword evidence="8" id="KW-1185">Reference proteome</keyword>
<comment type="cofactor">
    <cofactor evidence="6">
        <name>Mg(2+)</name>
        <dbReference type="ChEBI" id="CHEBI:18420"/>
    </cofactor>
</comment>
<protein>
    <recommendedName>
        <fullName evidence="6">Trehalose 6-phosphate phosphatase</fullName>
        <ecNumber evidence="6">3.1.3.12</ecNumber>
    </recommendedName>
</protein>
<evidence type="ECO:0000256" key="3">
    <source>
        <dbReference type="ARBA" id="ARBA00008770"/>
    </source>
</evidence>
<sequence>MSERAWQRLEEWSRDLPSVGVFTDIDGTLAPIVPTPDMSEVPEKLRSTLSILADRCAIVAGVSGRTARDAYDLLRLDGMVYFGNHGFELLRDGAIWVIPEARPYRETVEHLERRCREELGPLGAFVESKGITASIHYRNVPPEVGERCREFVTREGERLGLRITVGRGVVEARPPVSADKGTAVRRLVEEYRPKRALFAGDDTTDLDAFRELRRLRDTGALKEALIVGVESEEGPPEIVREADLVVDGVEGVGSVLRLLARGAAS</sequence>
<dbReference type="EC" id="3.1.3.12" evidence="6"/>
<dbReference type="SUPFAM" id="SSF56784">
    <property type="entry name" value="HAD-like"/>
    <property type="match status" value="1"/>
</dbReference>
<dbReference type="NCBIfam" id="TIGR00685">
    <property type="entry name" value="T6PP"/>
    <property type="match status" value="1"/>
</dbReference>
<accession>A0A4R1BG59</accession>
<keyword evidence="6" id="KW-0479">Metal-binding</keyword>
<dbReference type="UniPathway" id="UPA00299"/>
<dbReference type="OrthoDB" id="9816160at2"/>
<proteinExistence type="inferred from homology"/>
<dbReference type="NCBIfam" id="TIGR01484">
    <property type="entry name" value="HAD-SF-IIB"/>
    <property type="match status" value="1"/>
</dbReference>
<dbReference type="InterPro" id="IPR006379">
    <property type="entry name" value="HAD-SF_hydro_IIB"/>
</dbReference>
<dbReference type="RefSeq" id="WP_132691948.1">
    <property type="nucleotide sequence ID" value="NZ_SKBU01000019.1"/>
</dbReference>
<dbReference type="GO" id="GO:0005992">
    <property type="term" value="P:trehalose biosynthetic process"/>
    <property type="evidence" value="ECO:0007669"/>
    <property type="project" value="UniProtKB-UniPathway"/>
</dbReference>
<comment type="pathway">
    <text evidence="2 6">Glycan biosynthesis; trehalose biosynthesis.</text>
</comment>
<dbReference type="Gene3D" id="3.40.50.1000">
    <property type="entry name" value="HAD superfamily/HAD-like"/>
    <property type="match status" value="1"/>
</dbReference>